<dbReference type="Gene3D" id="1.10.8.60">
    <property type="match status" value="1"/>
</dbReference>
<evidence type="ECO:0000256" key="8">
    <source>
        <dbReference type="ARBA" id="ARBA00049244"/>
    </source>
</evidence>
<dbReference type="AlphaFoldDB" id="A0A1G2F1Z7"/>
<dbReference type="NCBIfam" id="TIGR01128">
    <property type="entry name" value="holA"/>
    <property type="match status" value="1"/>
</dbReference>
<reference evidence="11 12" key="1">
    <citation type="journal article" date="2016" name="Nat. Commun.">
        <title>Thousands of microbial genomes shed light on interconnected biogeochemical processes in an aquifer system.</title>
        <authorList>
            <person name="Anantharaman K."/>
            <person name="Brown C.T."/>
            <person name="Hug L.A."/>
            <person name="Sharon I."/>
            <person name="Castelle C.J."/>
            <person name="Probst A.J."/>
            <person name="Thomas B.C."/>
            <person name="Singh A."/>
            <person name="Wilkins M.J."/>
            <person name="Karaoz U."/>
            <person name="Brodie E.L."/>
            <person name="Williams K.H."/>
            <person name="Hubbard S.S."/>
            <person name="Banfield J.F."/>
        </authorList>
    </citation>
    <scope>NUCLEOTIDE SEQUENCE [LARGE SCALE GENOMIC DNA]</scope>
</reference>
<evidence type="ECO:0000259" key="9">
    <source>
        <dbReference type="Pfam" id="PF06144"/>
    </source>
</evidence>
<dbReference type="InterPro" id="IPR027417">
    <property type="entry name" value="P-loop_NTPase"/>
</dbReference>
<dbReference type="PANTHER" id="PTHR34388">
    <property type="entry name" value="DNA POLYMERASE III SUBUNIT DELTA"/>
    <property type="match status" value="1"/>
</dbReference>
<evidence type="ECO:0000256" key="2">
    <source>
        <dbReference type="ARBA" id="ARBA00017703"/>
    </source>
</evidence>
<keyword evidence="6" id="KW-0239">DNA-directed DNA polymerase</keyword>
<protein>
    <recommendedName>
        <fullName evidence="2">DNA polymerase III subunit delta</fullName>
        <ecNumber evidence="1">2.7.7.7</ecNumber>
    </recommendedName>
</protein>
<evidence type="ECO:0000313" key="12">
    <source>
        <dbReference type="Proteomes" id="UP000177810"/>
    </source>
</evidence>
<dbReference type="InterPro" id="IPR008921">
    <property type="entry name" value="DNA_pol3_clamp-load_cplx_C"/>
</dbReference>
<evidence type="ECO:0000256" key="1">
    <source>
        <dbReference type="ARBA" id="ARBA00012417"/>
    </source>
</evidence>
<dbReference type="Gene3D" id="3.40.50.300">
    <property type="entry name" value="P-loop containing nucleotide triphosphate hydrolases"/>
    <property type="match status" value="1"/>
</dbReference>
<dbReference type="SUPFAM" id="SSF52540">
    <property type="entry name" value="P-loop containing nucleoside triphosphate hydrolases"/>
    <property type="match status" value="1"/>
</dbReference>
<dbReference type="InterPro" id="IPR005790">
    <property type="entry name" value="DNA_polIII_delta"/>
</dbReference>
<dbReference type="InterPro" id="IPR010372">
    <property type="entry name" value="DNA_pol3_delta_N"/>
</dbReference>
<feature type="domain" description="DNA polymerase III delta N-terminal" evidence="9">
    <location>
        <begin position="4"/>
        <end position="124"/>
    </location>
</feature>
<accession>A0A1G2F1Z7</accession>
<dbReference type="GO" id="GO:0009360">
    <property type="term" value="C:DNA polymerase III complex"/>
    <property type="evidence" value="ECO:0007669"/>
    <property type="project" value="InterPro"/>
</dbReference>
<dbReference type="GO" id="GO:0003677">
    <property type="term" value="F:DNA binding"/>
    <property type="evidence" value="ECO:0007669"/>
    <property type="project" value="InterPro"/>
</dbReference>
<dbReference type="EMBL" id="MHMT01000026">
    <property type="protein sequence ID" value="OGZ32094.1"/>
    <property type="molecule type" value="Genomic_DNA"/>
</dbReference>
<evidence type="ECO:0000256" key="7">
    <source>
        <dbReference type="ARBA" id="ARBA00034754"/>
    </source>
</evidence>
<evidence type="ECO:0000256" key="6">
    <source>
        <dbReference type="ARBA" id="ARBA00022932"/>
    </source>
</evidence>
<dbReference type="Gene3D" id="1.20.272.10">
    <property type="match status" value="1"/>
</dbReference>
<sequence length="306" mass="36347">MLIFLYGQDTYRSRDELKKIIEEREKASLNWFNFVRIDAKENELEIFEQIRQIANTVSMFNEQKLIVIESILSAPEEMQKNILDLLRNKNIEKDPNTTIIFWTDEKDAKNEFFEYLKTKAKFQEFKLLEGNQLRKWIRDYINEQKGRVDSSAIEKLIECIGNDLWRMKNEIDKLLNYSNAIKLNDVELLVKPEIDLNIFELIDAMGYKNKAKALKLFNQHLERGADEFYILSMIVYQLRNLLLVKSTPITKLKLHPFVIKKSLQQVRNFTWDELKKIYYQLMTIDLRAKTGKTDINSALELFLTSL</sequence>
<evidence type="ECO:0000256" key="3">
    <source>
        <dbReference type="ARBA" id="ARBA00022679"/>
    </source>
</evidence>
<proteinExistence type="inferred from homology"/>
<dbReference type="EC" id="2.7.7.7" evidence="1"/>
<organism evidence="11 12">
    <name type="scientific">Candidatus Portnoybacteria bacterium RBG_13_40_8</name>
    <dbReference type="NCBI Taxonomy" id="1801990"/>
    <lineage>
        <taxon>Bacteria</taxon>
        <taxon>Candidatus Portnoyibacteriota</taxon>
    </lineage>
</organism>
<dbReference type="GO" id="GO:0003887">
    <property type="term" value="F:DNA-directed DNA polymerase activity"/>
    <property type="evidence" value="ECO:0007669"/>
    <property type="project" value="UniProtKB-KW"/>
</dbReference>
<feature type="domain" description="DNA polymerase III delta subunit-like C-terminal" evidence="10">
    <location>
        <begin position="197"/>
        <end position="305"/>
    </location>
</feature>
<comment type="caution">
    <text evidence="11">The sequence shown here is derived from an EMBL/GenBank/DDBJ whole genome shotgun (WGS) entry which is preliminary data.</text>
</comment>
<dbReference type="GO" id="GO:0006261">
    <property type="term" value="P:DNA-templated DNA replication"/>
    <property type="evidence" value="ECO:0007669"/>
    <property type="project" value="TreeGrafter"/>
</dbReference>
<keyword evidence="5" id="KW-0235">DNA replication</keyword>
<gene>
    <name evidence="11" type="ORF">A2V69_01350</name>
</gene>
<dbReference type="Proteomes" id="UP000177810">
    <property type="component" value="Unassembled WGS sequence"/>
</dbReference>
<name>A0A1G2F1Z7_9BACT</name>
<comment type="catalytic activity">
    <reaction evidence="8">
        <text>DNA(n) + a 2'-deoxyribonucleoside 5'-triphosphate = DNA(n+1) + diphosphate</text>
        <dbReference type="Rhea" id="RHEA:22508"/>
        <dbReference type="Rhea" id="RHEA-COMP:17339"/>
        <dbReference type="Rhea" id="RHEA-COMP:17340"/>
        <dbReference type="ChEBI" id="CHEBI:33019"/>
        <dbReference type="ChEBI" id="CHEBI:61560"/>
        <dbReference type="ChEBI" id="CHEBI:173112"/>
        <dbReference type="EC" id="2.7.7.7"/>
    </reaction>
</comment>
<dbReference type="STRING" id="1801990.A2V69_01350"/>
<evidence type="ECO:0000256" key="4">
    <source>
        <dbReference type="ARBA" id="ARBA00022695"/>
    </source>
</evidence>
<dbReference type="InterPro" id="IPR048466">
    <property type="entry name" value="DNA_pol3_delta-like_C"/>
</dbReference>
<comment type="similarity">
    <text evidence="7">Belongs to the DNA polymerase HolA subunit family.</text>
</comment>
<dbReference type="Pfam" id="PF06144">
    <property type="entry name" value="DNA_pol3_delta"/>
    <property type="match status" value="1"/>
</dbReference>
<evidence type="ECO:0000256" key="5">
    <source>
        <dbReference type="ARBA" id="ARBA00022705"/>
    </source>
</evidence>
<evidence type="ECO:0000259" key="10">
    <source>
        <dbReference type="Pfam" id="PF21694"/>
    </source>
</evidence>
<dbReference type="SUPFAM" id="SSF48019">
    <property type="entry name" value="post-AAA+ oligomerization domain-like"/>
    <property type="match status" value="1"/>
</dbReference>
<evidence type="ECO:0000313" key="11">
    <source>
        <dbReference type="EMBL" id="OGZ32094.1"/>
    </source>
</evidence>
<dbReference type="PANTHER" id="PTHR34388:SF1">
    <property type="entry name" value="DNA POLYMERASE III SUBUNIT DELTA"/>
    <property type="match status" value="1"/>
</dbReference>
<keyword evidence="3" id="KW-0808">Transferase</keyword>
<keyword evidence="4" id="KW-0548">Nucleotidyltransferase</keyword>
<dbReference type="Pfam" id="PF21694">
    <property type="entry name" value="DNA_pol3_delta_C"/>
    <property type="match status" value="1"/>
</dbReference>